<comment type="caution">
    <text evidence="3">The sequence shown here is derived from an EMBL/GenBank/DDBJ whole genome shotgun (WGS) entry which is preliminary data.</text>
</comment>
<dbReference type="InterPro" id="IPR029462">
    <property type="entry name" value="Rnk_N"/>
</dbReference>
<keyword evidence="3" id="KW-0418">Kinase</keyword>
<reference evidence="3 4" key="1">
    <citation type="submission" date="2019-11" db="EMBL/GenBank/DDBJ databases">
        <title>Novel Deefgea species.</title>
        <authorList>
            <person name="Han J.-H."/>
        </authorList>
    </citation>
    <scope>NUCLEOTIDE SEQUENCE [LARGE SCALE GENOMIC DNA]</scope>
    <source>
        <strain evidence="3 4">LMG 24817</strain>
    </source>
</reference>
<dbReference type="SUPFAM" id="SSF54534">
    <property type="entry name" value="FKBP-like"/>
    <property type="match status" value="1"/>
</dbReference>
<dbReference type="Pfam" id="PF14760">
    <property type="entry name" value="Rnk_N"/>
    <property type="match status" value="1"/>
</dbReference>
<dbReference type="PANTHER" id="PTHR30437">
    <property type="entry name" value="TRANSCRIPTION ELONGATION FACTOR GREA"/>
    <property type="match status" value="1"/>
</dbReference>
<sequence>MENLPRITISSLDLSRLEQIIAQIENQNLPHIDALRRELDRADVVEPTQIPADLVTMNSTVRFVEEATQADYELTLVYPDRAGETGTISILLPVGSALLGLSIGQSIDWQVPGGRLIRLRIVDVLRQPEAMGDYHL</sequence>
<dbReference type="InterPro" id="IPR001437">
    <property type="entry name" value="Tscrpt_elong_fac_GreA/B_C"/>
</dbReference>
<accession>A0ABS2C766</accession>
<name>A0ABS2C766_9NEIS</name>
<dbReference type="PANTHER" id="PTHR30437:SF5">
    <property type="entry name" value="REGULATOR OF NUCLEOSIDE DIPHOSPHATE KINASE"/>
    <property type="match status" value="1"/>
</dbReference>
<keyword evidence="4" id="KW-1185">Reference proteome</keyword>
<dbReference type="Pfam" id="PF01272">
    <property type="entry name" value="GreA_GreB"/>
    <property type="match status" value="1"/>
</dbReference>
<dbReference type="Gene3D" id="3.10.50.30">
    <property type="entry name" value="Transcription elongation factor, GreA/GreB, C-terminal domain"/>
    <property type="match status" value="1"/>
</dbReference>
<protein>
    <submittedName>
        <fullName evidence="3">Nucleoside diphosphate kinase regulator</fullName>
    </submittedName>
</protein>
<evidence type="ECO:0000313" key="4">
    <source>
        <dbReference type="Proteomes" id="UP001195660"/>
    </source>
</evidence>
<gene>
    <name evidence="3" type="ORF">GM173_00210</name>
</gene>
<dbReference type="Proteomes" id="UP001195660">
    <property type="component" value="Unassembled WGS sequence"/>
</dbReference>
<evidence type="ECO:0000313" key="3">
    <source>
        <dbReference type="EMBL" id="MBM5569996.1"/>
    </source>
</evidence>
<dbReference type="InterPro" id="IPR023459">
    <property type="entry name" value="Tscrpt_elong_fac_GreA/B_fam"/>
</dbReference>
<dbReference type="RefSeq" id="WP_203569325.1">
    <property type="nucleotide sequence ID" value="NZ_WOFE01000001.1"/>
</dbReference>
<dbReference type="InterPro" id="IPR036953">
    <property type="entry name" value="GreA/GreB_C_sf"/>
</dbReference>
<dbReference type="EMBL" id="WOFE01000001">
    <property type="protein sequence ID" value="MBM5569996.1"/>
    <property type="molecule type" value="Genomic_DNA"/>
</dbReference>
<feature type="domain" description="Transcription elongation factor GreA/GreB C-terminal" evidence="1">
    <location>
        <begin position="51"/>
        <end position="124"/>
    </location>
</feature>
<dbReference type="Gene3D" id="1.10.286.20">
    <property type="match status" value="1"/>
</dbReference>
<proteinExistence type="predicted"/>
<evidence type="ECO:0000259" key="1">
    <source>
        <dbReference type="Pfam" id="PF01272"/>
    </source>
</evidence>
<organism evidence="3 4">
    <name type="scientific">Deefgea chitinilytica</name>
    <dbReference type="NCBI Taxonomy" id="570276"/>
    <lineage>
        <taxon>Bacteria</taxon>
        <taxon>Pseudomonadati</taxon>
        <taxon>Pseudomonadota</taxon>
        <taxon>Betaproteobacteria</taxon>
        <taxon>Neisseriales</taxon>
        <taxon>Chitinibacteraceae</taxon>
        <taxon>Deefgea</taxon>
    </lineage>
</organism>
<dbReference type="GO" id="GO:0016301">
    <property type="term" value="F:kinase activity"/>
    <property type="evidence" value="ECO:0007669"/>
    <property type="project" value="UniProtKB-KW"/>
</dbReference>
<evidence type="ECO:0000259" key="2">
    <source>
        <dbReference type="Pfam" id="PF14760"/>
    </source>
</evidence>
<feature type="domain" description="Regulator of nucleoside diphosphate kinase N-terminal" evidence="2">
    <location>
        <begin position="5"/>
        <end position="45"/>
    </location>
</feature>
<dbReference type="NCBIfam" id="NF004396">
    <property type="entry name" value="PRK05753.1"/>
    <property type="match status" value="1"/>
</dbReference>
<keyword evidence="3" id="KW-0808">Transferase</keyword>